<comment type="caution">
    <text evidence="1">The sequence shown here is derived from an EMBL/GenBank/DDBJ whole genome shotgun (WGS) entry which is preliminary data.</text>
</comment>
<reference evidence="1 2" key="1">
    <citation type="submission" date="2024-07" db="EMBL/GenBank/DDBJ databases">
        <title>Genomic Encyclopedia of Type Strains, Phase V (KMG-V): Genome sequencing to study the core and pangenomes of soil and plant-associated prokaryotes.</title>
        <authorList>
            <person name="Whitman W."/>
        </authorList>
    </citation>
    <scope>NUCLEOTIDE SEQUENCE [LARGE SCALE GENOMIC DNA]</scope>
    <source>
        <strain evidence="1 2">USDA 415</strain>
    </source>
</reference>
<proteinExistence type="predicted"/>
<dbReference type="EMBL" id="JBGBZA010000002">
    <property type="protein sequence ID" value="MEY9314934.1"/>
    <property type="molecule type" value="Genomic_DNA"/>
</dbReference>
<dbReference type="Proteomes" id="UP001565471">
    <property type="component" value="Unassembled WGS sequence"/>
</dbReference>
<name>A0ABV4EUV0_BRAEL</name>
<evidence type="ECO:0000313" key="2">
    <source>
        <dbReference type="Proteomes" id="UP001565471"/>
    </source>
</evidence>
<keyword evidence="2" id="KW-1185">Reference proteome</keyword>
<sequence length="77" mass="8544">MAEVRRVGEKRRNELTLNARLGRRDKRGSPVEPQAIDMAWVLACRSVAARAAPCIFNNAIKDNLGTVGAFAHLEDRL</sequence>
<protein>
    <submittedName>
        <fullName evidence="1">Uncharacterized protein</fullName>
    </submittedName>
</protein>
<evidence type="ECO:0000313" key="1">
    <source>
        <dbReference type="EMBL" id="MEY9314934.1"/>
    </source>
</evidence>
<accession>A0ABV4EUV0</accession>
<gene>
    <name evidence="1" type="ORF">ABIF29_001733</name>
</gene>
<organism evidence="1 2">
    <name type="scientific">Bradyrhizobium elkanii</name>
    <dbReference type="NCBI Taxonomy" id="29448"/>
    <lineage>
        <taxon>Bacteria</taxon>
        <taxon>Pseudomonadati</taxon>
        <taxon>Pseudomonadota</taxon>
        <taxon>Alphaproteobacteria</taxon>
        <taxon>Hyphomicrobiales</taxon>
        <taxon>Nitrobacteraceae</taxon>
        <taxon>Bradyrhizobium</taxon>
    </lineage>
</organism>